<reference evidence="1" key="1">
    <citation type="submission" date="2021-06" db="EMBL/GenBank/DDBJ databases">
        <title>Parelaphostrongylus tenuis whole genome reference sequence.</title>
        <authorList>
            <person name="Garwood T.J."/>
            <person name="Larsen P.A."/>
            <person name="Fountain-Jones N.M."/>
            <person name="Garbe J.R."/>
            <person name="Macchietto M.G."/>
            <person name="Kania S.A."/>
            <person name="Gerhold R.W."/>
            <person name="Richards J.E."/>
            <person name="Wolf T.M."/>
        </authorList>
    </citation>
    <scope>NUCLEOTIDE SEQUENCE</scope>
    <source>
        <strain evidence="1">MNPRO001-30</strain>
        <tissue evidence="1">Meninges</tissue>
    </source>
</reference>
<accession>A0AAD5MXE4</accession>
<keyword evidence="2" id="KW-1185">Reference proteome</keyword>
<evidence type="ECO:0000313" key="2">
    <source>
        <dbReference type="Proteomes" id="UP001196413"/>
    </source>
</evidence>
<evidence type="ECO:0000313" key="1">
    <source>
        <dbReference type="EMBL" id="KAJ1355399.1"/>
    </source>
</evidence>
<protein>
    <submittedName>
        <fullName evidence="1">Uncharacterized protein</fullName>
    </submittedName>
</protein>
<comment type="caution">
    <text evidence="1">The sequence shown here is derived from an EMBL/GenBank/DDBJ whole genome shotgun (WGS) entry which is preliminary data.</text>
</comment>
<proteinExistence type="predicted"/>
<dbReference type="EMBL" id="JAHQIW010002475">
    <property type="protein sequence ID" value="KAJ1355399.1"/>
    <property type="molecule type" value="Genomic_DNA"/>
</dbReference>
<sequence>MDRQFKDDEEAEFSLFRGVEHGAKADLRSTTNIIMASWSRPMYHSVMSRAIRMLTSGLFGSHFFSASVTVS</sequence>
<organism evidence="1 2">
    <name type="scientific">Parelaphostrongylus tenuis</name>
    <name type="common">Meningeal worm</name>
    <dbReference type="NCBI Taxonomy" id="148309"/>
    <lineage>
        <taxon>Eukaryota</taxon>
        <taxon>Metazoa</taxon>
        <taxon>Ecdysozoa</taxon>
        <taxon>Nematoda</taxon>
        <taxon>Chromadorea</taxon>
        <taxon>Rhabditida</taxon>
        <taxon>Rhabditina</taxon>
        <taxon>Rhabditomorpha</taxon>
        <taxon>Strongyloidea</taxon>
        <taxon>Metastrongylidae</taxon>
        <taxon>Parelaphostrongylus</taxon>
    </lineage>
</organism>
<dbReference type="AlphaFoldDB" id="A0AAD5MXE4"/>
<name>A0AAD5MXE4_PARTN</name>
<dbReference type="Proteomes" id="UP001196413">
    <property type="component" value="Unassembled WGS sequence"/>
</dbReference>
<gene>
    <name evidence="1" type="ORF">KIN20_012792</name>
</gene>